<evidence type="ECO:0000313" key="2">
    <source>
        <dbReference type="EMBL" id="OIW18876.1"/>
    </source>
</evidence>
<feature type="transmembrane region" description="Helical" evidence="1">
    <location>
        <begin position="190"/>
        <end position="211"/>
    </location>
</feature>
<dbReference type="Gramene" id="OIW18876">
    <property type="protein sequence ID" value="OIW18876"/>
    <property type="gene ID" value="TanjilG_25319"/>
</dbReference>
<feature type="transmembrane region" description="Helical" evidence="1">
    <location>
        <begin position="223"/>
        <end position="241"/>
    </location>
</feature>
<evidence type="ECO:0000256" key="1">
    <source>
        <dbReference type="SAM" id="Phobius"/>
    </source>
</evidence>
<dbReference type="Proteomes" id="UP000188354">
    <property type="component" value="Chromosome LG01"/>
</dbReference>
<evidence type="ECO:0000313" key="3">
    <source>
        <dbReference type="Proteomes" id="UP000188354"/>
    </source>
</evidence>
<name>A0A4P1RVP4_LUPAN</name>
<protein>
    <submittedName>
        <fullName evidence="2">Uncharacterized protein</fullName>
    </submittedName>
</protein>
<dbReference type="STRING" id="3871.A0A4P1RVP4"/>
<reference evidence="2 3" key="1">
    <citation type="journal article" date="2017" name="Plant Biotechnol. J.">
        <title>A comprehensive draft genome sequence for lupin (Lupinus angustifolius), an emerging health food: insights into plant-microbe interactions and legume evolution.</title>
        <authorList>
            <person name="Hane J.K."/>
            <person name="Ming Y."/>
            <person name="Kamphuis L.G."/>
            <person name="Nelson M.N."/>
            <person name="Garg G."/>
            <person name="Atkins C.A."/>
            <person name="Bayer P.E."/>
            <person name="Bravo A."/>
            <person name="Bringans S."/>
            <person name="Cannon S."/>
            <person name="Edwards D."/>
            <person name="Foley R."/>
            <person name="Gao L.L."/>
            <person name="Harrison M.J."/>
            <person name="Huang W."/>
            <person name="Hurgobin B."/>
            <person name="Li S."/>
            <person name="Liu C.W."/>
            <person name="McGrath A."/>
            <person name="Morahan G."/>
            <person name="Murray J."/>
            <person name="Weller J."/>
            <person name="Jian J."/>
            <person name="Singh K.B."/>
        </authorList>
    </citation>
    <scope>NUCLEOTIDE SEQUENCE [LARGE SCALE GENOMIC DNA]</scope>
    <source>
        <strain evidence="3">cv. Tanjil</strain>
        <tissue evidence="2">Whole plant</tissue>
    </source>
</reference>
<keyword evidence="1" id="KW-1133">Transmembrane helix</keyword>
<keyword evidence="1" id="KW-0472">Membrane</keyword>
<dbReference type="PANTHER" id="PTHR38937">
    <property type="entry name" value="MEMBRANE PROTEIN OF ER BODY-LIKE PROTEIN"/>
    <property type="match status" value="1"/>
</dbReference>
<dbReference type="AlphaFoldDB" id="A0A4P1RVP4"/>
<keyword evidence="1" id="KW-0812">Transmembrane</keyword>
<gene>
    <name evidence="2" type="ORF">TanjilG_25319</name>
</gene>
<dbReference type="PANTHER" id="PTHR38937:SF2">
    <property type="entry name" value="MEMBRANE PROTEIN OF ER BODY-LIKE PROTEIN ISOFORM X1"/>
    <property type="match status" value="1"/>
</dbReference>
<sequence>MDVIVDQWNDAKNEVEEVVLQRKKGLQRRIDTIETDVEGGGLKQEINIITPASDSPILEDYTSLNIVRSEIGKVDITKENDEERQELYMERVFEIPSTHGFYCPNCKSCIQKVYIQRREWEQISIAIAEHNMEQNETLRCLSCFSFLIPLLGSWLFPGLAKGPDGVLNQQVPPLVYGFSFHENGDKDFKLAAVLGASLLCITLLSIAKAYTQKSNTFLKYFKTVIYYVCIGVVGSVLSYLAGDLVKKLLEKVAWLEPSSNFGLHVQGMSVQKTEWSSY</sequence>
<organism evidence="2 3">
    <name type="scientific">Lupinus angustifolius</name>
    <name type="common">Narrow-leaved blue lupine</name>
    <dbReference type="NCBI Taxonomy" id="3871"/>
    <lineage>
        <taxon>Eukaryota</taxon>
        <taxon>Viridiplantae</taxon>
        <taxon>Streptophyta</taxon>
        <taxon>Embryophyta</taxon>
        <taxon>Tracheophyta</taxon>
        <taxon>Spermatophyta</taxon>
        <taxon>Magnoliopsida</taxon>
        <taxon>eudicotyledons</taxon>
        <taxon>Gunneridae</taxon>
        <taxon>Pentapetalae</taxon>
        <taxon>rosids</taxon>
        <taxon>fabids</taxon>
        <taxon>Fabales</taxon>
        <taxon>Fabaceae</taxon>
        <taxon>Papilionoideae</taxon>
        <taxon>50 kb inversion clade</taxon>
        <taxon>genistoids sensu lato</taxon>
        <taxon>core genistoids</taxon>
        <taxon>Genisteae</taxon>
        <taxon>Lupinus</taxon>
    </lineage>
</organism>
<dbReference type="EMBL" id="CM007361">
    <property type="protein sequence ID" value="OIW18876.1"/>
    <property type="molecule type" value="Genomic_DNA"/>
</dbReference>
<feature type="transmembrane region" description="Helical" evidence="1">
    <location>
        <begin position="138"/>
        <end position="156"/>
    </location>
</feature>
<accession>A0A4P1RVP4</accession>
<keyword evidence="3" id="KW-1185">Reference proteome</keyword>
<dbReference type="InterPro" id="IPR052843">
    <property type="entry name" value="ER_body_metal_sequester"/>
</dbReference>
<proteinExistence type="predicted"/>